<keyword evidence="3" id="KW-0255">Endonuclease</keyword>
<comment type="caution">
    <text evidence="3">The sequence shown here is derived from an EMBL/GenBank/DDBJ whole genome shotgun (WGS) entry which is preliminary data.</text>
</comment>
<organism evidence="3 5">
    <name type="scientific">Xylella taiwanensis</name>
    <dbReference type="NCBI Taxonomy" id="1444770"/>
    <lineage>
        <taxon>Bacteria</taxon>
        <taxon>Pseudomonadati</taxon>
        <taxon>Pseudomonadota</taxon>
        <taxon>Gammaproteobacteria</taxon>
        <taxon>Lysobacterales</taxon>
        <taxon>Lysobacteraceae</taxon>
        <taxon>Xylella</taxon>
    </lineage>
</organism>
<reference evidence="4" key="2">
    <citation type="submission" date="2021-11" db="EMBL/GenBank/DDBJ databases">
        <title>Genome sequence of Xylella taiwanensis PLS432.</title>
        <authorList>
            <person name="Weng L.-W."/>
            <person name="Su C.-C."/>
            <person name="Tsai C.-W."/>
            <person name="Kuo C.-H."/>
        </authorList>
    </citation>
    <scope>NUCLEOTIDE SEQUENCE</scope>
    <source>
        <strain evidence="4">PLS432</strain>
    </source>
</reference>
<dbReference type="STRING" id="1444770.AF72_04950"/>
<dbReference type="Proteomes" id="UP001430701">
    <property type="component" value="Unassembled WGS sequence"/>
</dbReference>
<dbReference type="Gene3D" id="3.90.220.20">
    <property type="entry name" value="DNA methylase specificity domains"/>
    <property type="match status" value="2"/>
</dbReference>
<keyword evidence="6" id="KW-1185">Reference proteome</keyword>
<keyword evidence="2" id="KW-0238">DNA-binding</keyword>
<sequence>MAFDWNAAIVGDFVDLQRGNTYQSALLDTPGPVLLGLASIECDGGFRPDKLRTYGGESPARLLIYPGDIYVSLKDVTQSGDLLGSVARVPNFITVGRLTQDTVRLVFKNEMIDRSYLYWILRTPEYRDYCRARGMGTTNLSLSRSDFLSFTVPEPTSNRLSIQRTLDAIECKITLNRDICQTLEAMAQAIFTSWFVDFDPVKAKIAAIQEGRDPLCAAMSAISGKGDATLDALPPEQYKQLAATAALFPDAMEAAALGEIPKGWMLKSLGDVAQFANGKVDVASLNEGIYVSTENMLNDRAGITRATSLPSTATVPSFTKGQVLVSNIRPYFKKIWLARFNGGRSPDVLAFAPVDLRWSEFLYSLMYQDAFFEFITRTAKGAKMPRGDKDAIIGWKFPCPDERLIVHFSEKSRPCYEHIEHLTSENQALLVLRDTLLPKLLSGELPVTALVDAAGAG</sequence>
<dbReference type="PATRIC" id="fig|1444770.3.peg.1185"/>
<gene>
    <name evidence="3" type="ORF">AF72_04950</name>
    <name evidence="4" type="ORF">LPH55_06150</name>
</gene>
<evidence type="ECO:0000313" key="6">
    <source>
        <dbReference type="Proteomes" id="UP001430701"/>
    </source>
</evidence>
<dbReference type="Proteomes" id="UP000020406">
    <property type="component" value="Unassembled WGS sequence"/>
</dbReference>
<accession>Z9JKB1</accession>
<dbReference type="eggNOG" id="COG0732">
    <property type="taxonomic scope" value="Bacteria"/>
</dbReference>
<dbReference type="PANTHER" id="PTHR30408:SF13">
    <property type="entry name" value="TYPE I RESTRICTION ENZYME HINDI SPECIFICITY SUBUNIT"/>
    <property type="match status" value="1"/>
</dbReference>
<keyword evidence="3" id="KW-0378">Hydrolase</keyword>
<dbReference type="InterPro" id="IPR044946">
    <property type="entry name" value="Restrct_endonuc_typeI_TRD_sf"/>
</dbReference>
<dbReference type="OrthoDB" id="9798929at2"/>
<dbReference type="SUPFAM" id="SSF116734">
    <property type="entry name" value="DNA methylase specificity domain"/>
    <property type="match status" value="2"/>
</dbReference>
<name>Z9JKB1_9GAMM</name>
<protein>
    <submittedName>
        <fullName evidence="3 4">Restriction endonuclease</fullName>
    </submittedName>
</protein>
<dbReference type="PANTHER" id="PTHR30408">
    <property type="entry name" value="TYPE-1 RESTRICTION ENZYME ECOKI SPECIFICITY PROTEIN"/>
    <property type="match status" value="1"/>
</dbReference>
<dbReference type="GO" id="GO:0004519">
    <property type="term" value="F:endonuclease activity"/>
    <property type="evidence" value="ECO:0007669"/>
    <property type="project" value="UniProtKB-KW"/>
</dbReference>
<keyword evidence="3" id="KW-0540">Nuclease</keyword>
<proteinExistence type="predicted"/>
<dbReference type="RefSeq" id="WP_051482285.1">
    <property type="nucleotide sequence ID" value="NZ_CP053627.1"/>
</dbReference>
<dbReference type="AlphaFoldDB" id="Z9JKB1"/>
<dbReference type="EMBL" id="JAJPPU010000002">
    <property type="protein sequence ID" value="MCD8473054.1"/>
    <property type="molecule type" value="Genomic_DNA"/>
</dbReference>
<evidence type="ECO:0000313" key="4">
    <source>
        <dbReference type="EMBL" id="MCD8473054.1"/>
    </source>
</evidence>
<keyword evidence="1" id="KW-0680">Restriction system</keyword>
<dbReference type="InterPro" id="IPR052021">
    <property type="entry name" value="Type-I_RS_S_subunit"/>
</dbReference>
<evidence type="ECO:0000313" key="3">
    <source>
        <dbReference type="EMBL" id="EWS78589.1"/>
    </source>
</evidence>
<reference evidence="3 5" key="1">
    <citation type="journal article" date="2014" name="Genome Announc.">
        <title>Draft Genome Sequence of Xylella fastidiosa Pear Leaf Scorch Strain in Taiwan.</title>
        <authorList>
            <person name="Su C.C."/>
            <person name="Deng W.L."/>
            <person name="Jan F.J."/>
            <person name="Chang C.J."/>
            <person name="Huang H."/>
            <person name="Chen J."/>
        </authorList>
    </citation>
    <scope>NUCLEOTIDE SEQUENCE [LARGE SCALE GENOMIC DNA]</scope>
    <source>
        <strain evidence="3 5">PLS229</strain>
    </source>
</reference>
<evidence type="ECO:0000256" key="2">
    <source>
        <dbReference type="ARBA" id="ARBA00023125"/>
    </source>
</evidence>
<dbReference type="REBASE" id="85354">
    <property type="entry name" value="S.XfaPLSORF4955P"/>
</dbReference>
<dbReference type="EMBL" id="JDSQ01000006">
    <property type="protein sequence ID" value="EWS78589.1"/>
    <property type="molecule type" value="Genomic_DNA"/>
</dbReference>
<dbReference type="GO" id="GO:0003677">
    <property type="term" value="F:DNA binding"/>
    <property type="evidence" value="ECO:0007669"/>
    <property type="project" value="UniProtKB-KW"/>
</dbReference>
<dbReference type="GO" id="GO:0009307">
    <property type="term" value="P:DNA restriction-modification system"/>
    <property type="evidence" value="ECO:0007669"/>
    <property type="project" value="UniProtKB-KW"/>
</dbReference>
<dbReference type="GeneID" id="68899930"/>
<evidence type="ECO:0000256" key="1">
    <source>
        <dbReference type="ARBA" id="ARBA00022747"/>
    </source>
</evidence>
<evidence type="ECO:0000313" key="5">
    <source>
        <dbReference type="Proteomes" id="UP000020406"/>
    </source>
</evidence>